<organism evidence="1 2">
    <name type="scientific">Neophaeococcomyces mojaviensis</name>
    <dbReference type="NCBI Taxonomy" id="3383035"/>
    <lineage>
        <taxon>Eukaryota</taxon>
        <taxon>Fungi</taxon>
        <taxon>Dikarya</taxon>
        <taxon>Ascomycota</taxon>
        <taxon>Pezizomycotina</taxon>
        <taxon>Eurotiomycetes</taxon>
        <taxon>Chaetothyriomycetidae</taxon>
        <taxon>Chaetothyriales</taxon>
        <taxon>Chaetothyriales incertae sedis</taxon>
        <taxon>Neophaeococcomyces</taxon>
    </lineage>
</organism>
<evidence type="ECO:0000313" key="1">
    <source>
        <dbReference type="EMBL" id="KAJ9653088.1"/>
    </source>
</evidence>
<accession>A0ACC2ZZ90</accession>
<gene>
    <name evidence="1" type="ORF">H2198_007702</name>
</gene>
<keyword evidence="2" id="KW-1185">Reference proteome</keyword>
<comment type="caution">
    <text evidence="1">The sequence shown here is derived from an EMBL/GenBank/DDBJ whole genome shotgun (WGS) entry which is preliminary data.</text>
</comment>
<dbReference type="Proteomes" id="UP001172386">
    <property type="component" value="Unassembled WGS sequence"/>
</dbReference>
<proteinExistence type="predicted"/>
<protein>
    <submittedName>
        <fullName evidence="1">Uncharacterized protein</fullName>
    </submittedName>
</protein>
<evidence type="ECO:0000313" key="2">
    <source>
        <dbReference type="Proteomes" id="UP001172386"/>
    </source>
</evidence>
<name>A0ACC2ZZ90_9EURO</name>
<sequence length="244" mass="27514">MSWMDSWSRPNKSSATPPPLYLTKGDAKYCSTCGRVIGDRRTHQKNKIVKYCSDGCREHRPGPMDKKIDRTILALLLGQEDSGLERTDAKTKYRKGDHRNVITCDEIERIAFDRKTEATVAEQTDEGFGSENDDLIVGAEGDEKSADESSDARKADALEKQKAGNKRAKEREMVRRAARRAVVFGFPVDQAEAERPQSRGKNASKEEQEGPPEDIPRRKCEALMSGHVVEPSYAKGNWSIRWRE</sequence>
<dbReference type="EMBL" id="JAPDRQ010000168">
    <property type="protein sequence ID" value="KAJ9653088.1"/>
    <property type="molecule type" value="Genomic_DNA"/>
</dbReference>
<reference evidence="1" key="1">
    <citation type="submission" date="2022-10" db="EMBL/GenBank/DDBJ databases">
        <title>Culturing micro-colonial fungi from biological soil crusts in the Mojave desert and describing Neophaeococcomyces mojavensis, and introducing the new genera and species Taxawa tesnikishii.</title>
        <authorList>
            <person name="Kurbessoian T."/>
            <person name="Stajich J.E."/>
        </authorList>
    </citation>
    <scope>NUCLEOTIDE SEQUENCE</scope>
    <source>
        <strain evidence="1">JES_112</strain>
    </source>
</reference>